<evidence type="ECO:0000313" key="7">
    <source>
        <dbReference type="Proteomes" id="UP001055439"/>
    </source>
</evidence>
<dbReference type="Pfam" id="PF16770">
    <property type="entry name" value="RTT107_BRCT_5"/>
    <property type="match status" value="1"/>
</dbReference>
<name>A0A9E7HFY5_9LILI</name>
<dbReference type="Gene3D" id="3.40.50.10190">
    <property type="entry name" value="BRCT domain"/>
    <property type="match status" value="2"/>
</dbReference>
<reference evidence="6" key="1">
    <citation type="submission" date="2022-05" db="EMBL/GenBank/DDBJ databases">
        <title>The Musa troglodytarum L. genome provides insights into the mechanism of non-climacteric behaviour and enrichment of carotenoids.</title>
        <authorList>
            <person name="Wang J."/>
        </authorList>
    </citation>
    <scope>NUCLEOTIDE SEQUENCE</scope>
    <source>
        <tissue evidence="6">Leaf</tissue>
    </source>
</reference>
<feature type="region of interest" description="Disordered" evidence="4">
    <location>
        <begin position="810"/>
        <end position="839"/>
    </location>
</feature>
<evidence type="ECO:0000256" key="1">
    <source>
        <dbReference type="ARBA" id="ARBA00004123"/>
    </source>
</evidence>
<feature type="compositionally biased region" description="Polar residues" evidence="4">
    <location>
        <begin position="826"/>
        <end position="835"/>
    </location>
</feature>
<dbReference type="SUPFAM" id="SSF52113">
    <property type="entry name" value="BRCT domain"/>
    <property type="match status" value="1"/>
</dbReference>
<evidence type="ECO:0000256" key="3">
    <source>
        <dbReference type="ARBA" id="ARBA00023242"/>
    </source>
</evidence>
<feature type="domain" description="BRCT" evidence="5">
    <location>
        <begin position="1042"/>
        <end position="1131"/>
    </location>
</feature>
<proteinExistence type="predicted"/>
<dbReference type="AlphaFoldDB" id="A0A9E7HFY5"/>
<dbReference type="Proteomes" id="UP001055439">
    <property type="component" value="Chromosome 8"/>
</dbReference>
<keyword evidence="2" id="KW-0227">DNA damage</keyword>
<dbReference type="InterPro" id="IPR001357">
    <property type="entry name" value="BRCT_dom"/>
</dbReference>
<evidence type="ECO:0000256" key="4">
    <source>
        <dbReference type="SAM" id="MobiDB-lite"/>
    </source>
</evidence>
<dbReference type="OrthoDB" id="342264at2759"/>
<dbReference type="InterPro" id="IPR051579">
    <property type="entry name" value="DDR_Transcriptional_Reg"/>
</dbReference>
<keyword evidence="7" id="KW-1185">Reference proteome</keyword>
<dbReference type="GO" id="GO:0006974">
    <property type="term" value="P:DNA damage response"/>
    <property type="evidence" value="ECO:0007669"/>
    <property type="project" value="UniProtKB-KW"/>
</dbReference>
<sequence length="1267" mass="139877">MVSAAGCDEEETQVLDPDSTAPGEVPVLYGETEALDGSDSSDGEGVGGIDERGKTQLVNEYEDTAVVDSGDEETDRTEVLSGDDEDFLDDGATRCRDREDDAGDAFGPEVLETGGNSRLADEKKVDMVDSDASTDDGVGGDDDDDGDAGFQRLEAWAREQRNKQTFNPSLFQMNSGGCCKSNPGKYSCLSAASKGSTVRSFTAVRTAAMRSSGLAAARYFSSRKLGHVSRSFNNIEHSEKENSAVDGQIGLEVTGVNKWTKSRMELTPFSIKVGKLDLDHEIASFQRSTQNYYKEGIKSKCSNMRVKRLFNELLPSEKNGSIRKDDSIFSKVDTPYLLSADDVVAGLSYVNSQEPSIVSQANALETVDKFLLINDVGLSQETKDVETDILKSSLVSGTKRVQLFSEKTNCRSPVGKPQIFDWNDSLEDDGGGEFFSKRKDSFFEQTCGAWKTQSQHPTRHAKSAITRDVVGKSGAVGTNRKIFDEGTALVHSDSRLMIPSPVRSKRIRISKTNIRKNLFEATKAQSDLESVEHQLGVTEIERGLDGIYDVGPDTQMAAEAMEALVHGFLVNAEKEDTGHLDAENLTLNSNSARIPTMNTASSKNVSQQNSAPVNDPEVIVTRSKKRMMLSTKSSSENRNIPGVSSTSSRMKNSLVDIIAKRQAKRGKGKLDRLVNTRSLVSGHDYSKSTLNEKTQPMVDRHFDEQQKQHNDILVDRHLAHRVRYSKTVKMLKQNEDLPDCQKVPNKLTDAHVSRAVEAVHNIVSDTSESVEAEKGCANVGLNLTTEVKRHPATHTKLLNCAPPGEEFQTLSLTKDSSRHPKRRRTGQVNSGNMNGDLNKASHVSGIGASETIEQSFKQQGKEKIFTRSISDILDKVKRKKRSVFTYRSLEAARELPSTSVVRMICGMKTRSSLKPSSDKDTEESVRTILLQSVIPTDSDILSVDLQNHSLHAEKAEEHMPSSEYVENAEENDKSYGSSEAKGLPNNLACTTPSKEMNAVSPVFTAQYPPRSCNKVLSTSLVARELHRLDATKASTPMLKDMRRRKYMAGVCVLFSHHLAENTIKQQKKILARLGLPTASSISDATHFVTDRFVRTQNMLEAIAVGKLVVTPMWLESCGQAGCFLDEKNYILRDLKKEREIGFSMPVSLSRACHCPLLQGKKVFITPNVKPNGDLVSSLVKASRGQTIKRIGRSEMKQDKVPDDLLVISCEEDYNICIPLLEKGAGIFSSELLLNGIVIQKLEYERHRLFADRIKQTRSTTRLRHKSM</sequence>
<evidence type="ECO:0000313" key="6">
    <source>
        <dbReference type="EMBL" id="URE30433.1"/>
    </source>
</evidence>
<evidence type="ECO:0000256" key="2">
    <source>
        <dbReference type="ARBA" id="ARBA00022763"/>
    </source>
</evidence>
<feature type="region of interest" description="Disordered" evidence="4">
    <location>
        <begin position="628"/>
        <end position="648"/>
    </location>
</feature>
<comment type="subcellular location">
    <subcellularLocation>
        <location evidence="1">Nucleus</location>
    </subcellularLocation>
</comment>
<dbReference type="PANTHER" id="PTHR23196:SF1">
    <property type="entry name" value="PAX-INTERACTING PROTEIN 1"/>
    <property type="match status" value="1"/>
</dbReference>
<organism evidence="6 7">
    <name type="scientific">Musa troglodytarum</name>
    <name type="common">fe'i banana</name>
    <dbReference type="NCBI Taxonomy" id="320322"/>
    <lineage>
        <taxon>Eukaryota</taxon>
        <taxon>Viridiplantae</taxon>
        <taxon>Streptophyta</taxon>
        <taxon>Embryophyta</taxon>
        <taxon>Tracheophyta</taxon>
        <taxon>Spermatophyta</taxon>
        <taxon>Magnoliopsida</taxon>
        <taxon>Liliopsida</taxon>
        <taxon>Zingiberales</taxon>
        <taxon>Musaceae</taxon>
        <taxon>Musa</taxon>
    </lineage>
</organism>
<feature type="compositionally biased region" description="Acidic residues" evidence="4">
    <location>
        <begin position="128"/>
        <end position="147"/>
    </location>
</feature>
<dbReference type="CDD" id="cd17744">
    <property type="entry name" value="BRCT_MDC1_rpt1"/>
    <property type="match status" value="1"/>
</dbReference>
<dbReference type="CDD" id="cd18432">
    <property type="entry name" value="BRCT_PAXIP1_rpt6_like"/>
    <property type="match status" value="1"/>
</dbReference>
<keyword evidence="3" id="KW-0539">Nucleus</keyword>
<dbReference type="InterPro" id="IPR036420">
    <property type="entry name" value="BRCT_dom_sf"/>
</dbReference>
<accession>A0A9E7HFY5</accession>
<feature type="compositionally biased region" description="Acidic residues" evidence="4">
    <location>
        <begin position="60"/>
        <end position="89"/>
    </location>
</feature>
<feature type="region of interest" description="Disordered" evidence="4">
    <location>
        <begin position="1"/>
        <end position="147"/>
    </location>
</feature>
<feature type="compositionally biased region" description="Polar residues" evidence="4">
    <location>
        <begin position="630"/>
        <end position="648"/>
    </location>
</feature>
<dbReference type="GO" id="GO:0005634">
    <property type="term" value="C:nucleus"/>
    <property type="evidence" value="ECO:0007669"/>
    <property type="project" value="UniProtKB-SubCell"/>
</dbReference>
<dbReference type="PROSITE" id="PS50172">
    <property type="entry name" value="BRCT"/>
    <property type="match status" value="1"/>
</dbReference>
<dbReference type="EMBL" id="CP097510">
    <property type="protein sequence ID" value="URE30433.1"/>
    <property type="molecule type" value="Genomic_DNA"/>
</dbReference>
<dbReference type="PANTHER" id="PTHR23196">
    <property type="entry name" value="PAX TRANSCRIPTION ACTIVATION DOMAIN INTERACTING PROTEIN"/>
    <property type="match status" value="1"/>
</dbReference>
<dbReference type="Pfam" id="PF16589">
    <property type="entry name" value="BRCT_2"/>
    <property type="match status" value="1"/>
</dbReference>
<feature type="compositionally biased region" description="Acidic residues" evidence="4">
    <location>
        <begin position="33"/>
        <end position="42"/>
    </location>
</feature>
<gene>
    <name evidence="6" type="ORF">MUK42_16254</name>
</gene>
<protein>
    <submittedName>
        <fullName evidence="6">BRCT</fullName>
    </submittedName>
</protein>
<dbReference type="SMART" id="SM00292">
    <property type="entry name" value="BRCT"/>
    <property type="match status" value="1"/>
</dbReference>
<evidence type="ECO:0000259" key="5">
    <source>
        <dbReference type="PROSITE" id="PS50172"/>
    </source>
</evidence>